<proteinExistence type="predicted"/>
<dbReference type="EMBL" id="BOOQ01000038">
    <property type="protein sequence ID" value="GII49049.1"/>
    <property type="molecule type" value="Genomic_DNA"/>
</dbReference>
<protein>
    <submittedName>
        <fullName evidence="1">Uncharacterized protein</fullName>
    </submittedName>
</protein>
<dbReference type="Proteomes" id="UP000644610">
    <property type="component" value="Unassembled WGS sequence"/>
</dbReference>
<reference evidence="1" key="1">
    <citation type="submission" date="2021-01" db="EMBL/GenBank/DDBJ databases">
        <title>Whole genome shotgun sequence of Planotetraspora silvatica NBRC 100141.</title>
        <authorList>
            <person name="Komaki H."/>
            <person name="Tamura T."/>
        </authorList>
    </citation>
    <scope>NUCLEOTIDE SEQUENCE</scope>
    <source>
        <strain evidence="1">NBRC 100141</strain>
    </source>
</reference>
<comment type="caution">
    <text evidence="1">The sequence shown here is derived from an EMBL/GenBank/DDBJ whole genome shotgun (WGS) entry which is preliminary data.</text>
</comment>
<dbReference type="AlphaFoldDB" id="A0A8J3UV91"/>
<accession>A0A8J3UV91</accession>
<sequence length="65" mass="7073">MPPWLKATQGLSTPLQRLMDKAASFQKLVGKAAMYRSPLSSLDIALLSSAIRQAESPGMPRSLRC</sequence>
<evidence type="ECO:0000313" key="2">
    <source>
        <dbReference type="Proteomes" id="UP000644610"/>
    </source>
</evidence>
<evidence type="ECO:0000313" key="1">
    <source>
        <dbReference type="EMBL" id="GII49049.1"/>
    </source>
</evidence>
<organism evidence="1 2">
    <name type="scientific">Planotetraspora silvatica</name>
    <dbReference type="NCBI Taxonomy" id="234614"/>
    <lineage>
        <taxon>Bacteria</taxon>
        <taxon>Bacillati</taxon>
        <taxon>Actinomycetota</taxon>
        <taxon>Actinomycetes</taxon>
        <taxon>Streptosporangiales</taxon>
        <taxon>Streptosporangiaceae</taxon>
        <taxon>Planotetraspora</taxon>
    </lineage>
</organism>
<gene>
    <name evidence="1" type="ORF">Psi02_54730</name>
</gene>
<keyword evidence="2" id="KW-1185">Reference proteome</keyword>
<name>A0A8J3UV91_9ACTN</name>